<dbReference type="InterPro" id="IPR050514">
    <property type="entry name" value="WAP_four-disulfide_core"/>
</dbReference>
<accession>A0A6I8RZ58</accession>
<organism evidence="4">
    <name type="scientific">Xenopus tropicalis</name>
    <name type="common">Western clawed frog</name>
    <name type="synonym">Silurana tropicalis</name>
    <dbReference type="NCBI Taxonomy" id="8364"/>
    <lineage>
        <taxon>Eukaryota</taxon>
        <taxon>Metazoa</taxon>
        <taxon>Chordata</taxon>
        <taxon>Craniata</taxon>
        <taxon>Vertebrata</taxon>
        <taxon>Euteleostomi</taxon>
        <taxon>Amphibia</taxon>
        <taxon>Batrachia</taxon>
        <taxon>Anura</taxon>
        <taxon>Pipoidea</taxon>
        <taxon>Pipidae</taxon>
        <taxon>Xenopodinae</taxon>
        <taxon>Xenopus</taxon>
        <taxon>Silurana</taxon>
    </lineage>
</organism>
<proteinExistence type="predicted"/>
<dbReference type="GO" id="GO:0005576">
    <property type="term" value="C:extracellular region"/>
    <property type="evidence" value="ECO:0007669"/>
    <property type="project" value="InterPro"/>
</dbReference>
<reference evidence="4" key="1">
    <citation type="journal article" date="2010" name="Science">
        <title>The genome of the Western clawed frog Xenopus tropicalis.</title>
        <authorList>
            <person name="Hellsten U."/>
            <person name="Harland R.M."/>
            <person name="Gilchrist M.J."/>
            <person name="Hendrix D."/>
            <person name="Jurka J."/>
            <person name="Kapitonov V."/>
            <person name="Ovcharenko I."/>
            <person name="Putnam N.H."/>
            <person name="Shu S."/>
            <person name="Taher L."/>
            <person name="Blitz I.L."/>
            <person name="Blumberg B."/>
            <person name="Dichmann D.S."/>
            <person name="Dubchak I."/>
            <person name="Amaya E."/>
            <person name="Detter J.C."/>
            <person name="Fletcher R."/>
            <person name="Gerhard D.S."/>
            <person name="Goodstein D."/>
            <person name="Graves T."/>
            <person name="Grigoriev I.V."/>
            <person name="Grimwood J."/>
            <person name="Kawashima T."/>
            <person name="Lindquist E."/>
            <person name="Lucas S.M."/>
            <person name="Mead P.E."/>
            <person name="Mitros T."/>
            <person name="Ogino H."/>
            <person name="Ohta Y."/>
            <person name="Poliakov A.V."/>
            <person name="Pollet N."/>
            <person name="Robert J."/>
            <person name="Salamov A."/>
            <person name="Sater A.K."/>
            <person name="Schmutz J."/>
            <person name="Terry A."/>
            <person name="Vize P.D."/>
            <person name="Warren W.C."/>
            <person name="Wells D."/>
            <person name="Wills A."/>
            <person name="Wilson R.K."/>
            <person name="Zimmerman L.B."/>
            <person name="Zorn A.M."/>
            <person name="Grainger R."/>
            <person name="Grammer T."/>
            <person name="Khokha M.K."/>
            <person name="Richardson P.M."/>
            <person name="Rokhsar D.S."/>
        </authorList>
    </citation>
    <scope>NUCLEOTIDE SEQUENCE [LARGE SCALE GENOMIC DNA]</scope>
    <source>
        <strain evidence="4">Nigerian</strain>
    </source>
</reference>
<dbReference type="PROSITE" id="PS51390">
    <property type="entry name" value="WAP"/>
    <property type="match status" value="3"/>
</dbReference>
<dbReference type="GeneTree" id="ENSGT01140000282936"/>
<feature type="domain" description="WAP" evidence="3">
    <location>
        <begin position="218"/>
        <end position="265"/>
    </location>
</feature>
<dbReference type="InterPro" id="IPR036645">
    <property type="entry name" value="Elafin-like_sf"/>
</dbReference>
<dbReference type="PANTHER" id="PTHR19441">
    <property type="entry name" value="WHEY ACDIC PROTEIN WAP"/>
    <property type="match status" value="1"/>
</dbReference>
<sequence>MKKLQFPCLAQEITKNIDFSQLKQEEKSMFNTSPIHCTYLNKGYIAPISCNYNAKQLHIPLLKNLLNIILEPRPLKPGTCPPQRHKPAIFPFRCVSTCKNDDTCTGDKKCCFDNCQKICKPPAQERPGECPIETRSNATDCYDFCTDDNECSGGGKCCPSSCGRSCTSTVQVKKGFCQQEQLLKCSVMEADYCGSDKNCYRGEKCCPKLCRKECQPALKERAGTCPVSPPTCSNDAKKVCQTDYDCAMFYKCCQTNCGFQCLKAVNVPSFLVYGTAIPVFNLQPGPSRT</sequence>
<evidence type="ECO:0000313" key="4">
    <source>
        <dbReference type="Ensembl" id="ENSXETP00000087955"/>
    </source>
</evidence>
<feature type="domain" description="WAP" evidence="3">
    <location>
        <begin position="73"/>
        <end position="123"/>
    </location>
</feature>
<name>A0A6I8RZ58_XENTR</name>
<gene>
    <name evidence="4" type="primary">LOC116408036</name>
</gene>
<dbReference type="SUPFAM" id="SSF57256">
    <property type="entry name" value="Elafin-like"/>
    <property type="match status" value="4"/>
</dbReference>
<dbReference type="AlphaFoldDB" id="A0A6I8RZ58"/>
<dbReference type="SMART" id="SM00217">
    <property type="entry name" value="WAP"/>
    <property type="match status" value="3"/>
</dbReference>
<protein>
    <submittedName>
        <fullName evidence="4">WAP four-disulfide core domain protein 3-like</fullName>
    </submittedName>
</protein>
<dbReference type="PANTHER" id="PTHR19441:SF30">
    <property type="entry name" value="ELAFIN"/>
    <property type="match status" value="1"/>
</dbReference>
<feature type="domain" description="WAP" evidence="3">
    <location>
        <begin position="124"/>
        <end position="170"/>
    </location>
</feature>
<reference evidence="4" key="2">
    <citation type="submission" date="2020-05" db="UniProtKB">
        <authorList>
            <consortium name="Ensembl"/>
        </authorList>
    </citation>
    <scope>IDENTIFICATION</scope>
</reference>
<dbReference type="InParanoid" id="A0A6I8RZ58"/>
<keyword evidence="1" id="KW-0732">Signal</keyword>
<dbReference type="Pfam" id="PF00095">
    <property type="entry name" value="WAP"/>
    <property type="match status" value="3"/>
</dbReference>
<evidence type="ECO:0000256" key="1">
    <source>
        <dbReference type="ARBA" id="ARBA00022729"/>
    </source>
</evidence>
<dbReference type="GO" id="GO:0030414">
    <property type="term" value="F:peptidase inhibitor activity"/>
    <property type="evidence" value="ECO:0007669"/>
    <property type="project" value="InterPro"/>
</dbReference>
<evidence type="ECO:0000256" key="2">
    <source>
        <dbReference type="ARBA" id="ARBA00023157"/>
    </source>
</evidence>
<dbReference type="Ensembl" id="ENSXETT00000084011">
    <property type="protein sequence ID" value="ENSXETP00000087955"/>
    <property type="gene ID" value="ENSXETG00000038864"/>
</dbReference>
<keyword evidence="2" id="KW-1015">Disulfide bond</keyword>
<dbReference type="InterPro" id="IPR008197">
    <property type="entry name" value="WAP_dom"/>
</dbReference>
<evidence type="ECO:0000259" key="3">
    <source>
        <dbReference type="PROSITE" id="PS51390"/>
    </source>
</evidence>
<dbReference type="Bgee" id="ENSXETG00000038864">
    <property type="expression patterns" value="Expressed in skin of body and 5 other cell types or tissues"/>
</dbReference>
<dbReference type="Gene3D" id="4.10.75.10">
    <property type="entry name" value="Elafin-like"/>
    <property type="match status" value="4"/>
</dbReference>